<evidence type="ECO:0000256" key="4">
    <source>
        <dbReference type="PROSITE-ProRule" id="PRU00473"/>
    </source>
</evidence>
<dbReference type="GO" id="GO:0009279">
    <property type="term" value="C:cell outer membrane"/>
    <property type="evidence" value="ECO:0007669"/>
    <property type="project" value="UniProtKB-SubCell"/>
</dbReference>
<dbReference type="PRINTS" id="PR01023">
    <property type="entry name" value="NAFLGMOTY"/>
</dbReference>
<gene>
    <name evidence="7" type="ORF">CR164_12115</name>
</gene>
<dbReference type="InterPro" id="IPR006690">
    <property type="entry name" value="OMPA-like_CS"/>
</dbReference>
<evidence type="ECO:0000256" key="2">
    <source>
        <dbReference type="ARBA" id="ARBA00023136"/>
    </source>
</evidence>
<feature type="chain" id="PRO_5016292361" description="OmpA-like domain-containing protein" evidence="5">
    <location>
        <begin position="24"/>
        <end position="407"/>
    </location>
</feature>
<proteinExistence type="predicted"/>
<dbReference type="PRINTS" id="PR01021">
    <property type="entry name" value="OMPADOMAIN"/>
</dbReference>
<dbReference type="InterPro" id="IPR050330">
    <property type="entry name" value="Bact_OuterMem_StrucFunc"/>
</dbReference>
<feature type="domain" description="OmpA-like" evidence="6">
    <location>
        <begin position="292"/>
        <end position="407"/>
    </location>
</feature>
<evidence type="ECO:0000256" key="3">
    <source>
        <dbReference type="ARBA" id="ARBA00023237"/>
    </source>
</evidence>
<sequence length="407" mass="45442">MRQLSFLFLILIVSLFMATPVTAAEKNDRLDIASGAVLISATTEYNQKWAGMMLLDGTTEMGWCSTRKLPYPNTFIIELPNSVAIKSFYIDNTNAQESGYPGISARRFKLYVSNQSANDGFELVYEGEASMGERKGFTMERMVPGQWLKLEVLSNWGNPDYTEIMELEAYGEPVNAVTASKPVGGVYETNYGIMWLRQKGVEVEGCYDWDDGRLAGTTDGRVIRFQWVESGPQTGTAIMVLTSDRSFLNGLWYENSRYQGLWHGKRVTDGRQPKCLQAFVSGMKKDAIGRSLDEVGRAIIYGIYFDYDTATIKPDSEETLNRVLRAIKARPEVKLIVEGHTDSRGSDTYNRALSEKRAQAVVNWLVAHGIAEKQLSAKGFGESVPVADNAKPDGRALNRRVEIALEE</sequence>
<dbReference type="AlphaFoldDB" id="A0A317T334"/>
<dbReference type="PANTHER" id="PTHR30329">
    <property type="entry name" value="STATOR ELEMENT OF FLAGELLAR MOTOR COMPLEX"/>
    <property type="match status" value="1"/>
</dbReference>
<evidence type="ECO:0000313" key="8">
    <source>
        <dbReference type="Proteomes" id="UP000246278"/>
    </source>
</evidence>
<dbReference type="InterPro" id="IPR006664">
    <property type="entry name" value="OMP_bac"/>
</dbReference>
<organism evidence="7 8">
    <name type="scientific">Prosthecochloris marina</name>
    <dbReference type="NCBI Taxonomy" id="2017681"/>
    <lineage>
        <taxon>Bacteria</taxon>
        <taxon>Pseudomonadati</taxon>
        <taxon>Chlorobiota</taxon>
        <taxon>Chlorobiia</taxon>
        <taxon>Chlorobiales</taxon>
        <taxon>Chlorobiaceae</taxon>
        <taxon>Prosthecochloris</taxon>
    </lineage>
</organism>
<dbReference type="Gene3D" id="3.30.1330.60">
    <property type="entry name" value="OmpA-like domain"/>
    <property type="match status" value="1"/>
</dbReference>
<name>A0A317T334_9CHLB</name>
<accession>A0A317T334</accession>
<dbReference type="RefSeq" id="WP_110024259.1">
    <property type="nucleotide sequence ID" value="NZ_PDNZ01000010.1"/>
</dbReference>
<dbReference type="Pfam" id="PF07738">
    <property type="entry name" value="Sad1_UNC"/>
    <property type="match status" value="1"/>
</dbReference>
<keyword evidence="3" id="KW-0998">Cell outer membrane</keyword>
<keyword evidence="8" id="KW-1185">Reference proteome</keyword>
<reference evidence="8" key="1">
    <citation type="submission" date="2017-10" db="EMBL/GenBank/DDBJ databases">
        <authorList>
            <person name="Gaisin V.A."/>
            <person name="Rysina M.S."/>
            <person name="Grouzdev D.S."/>
        </authorList>
    </citation>
    <scope>NUCLEOTIDE SEQUENCE [LARGE SCALE GENOMIC DNA]</scope>
    <source>
        <strain evidence="8">V1</strain>
    </source>
</reference>
<protein>
    <recommendedName>
        <fullName evidence="6">OmpA-like domain-containing protein</fullName>
    </recommendedName>
</protein>
<comment type="caution">
    <text evidence="7">The sequence shown here is derived from an EMBL/GenBank/DDBJ whole genome shotgun (WGS) entry which is preliminary data.</text>
</comment>
<dbReference type="Proteomes" id="UP000246278">
    <property type="component" value="Unassembled WGS sequence"/>
</dbReference>
<evidence type="ECO:0000313" key="7">
    <source>
        <dbReference type="EMBL" id="PWW81118.1"/>
    </source>
</evidence>
<dbReference type="InterPro" id="IPR036737">
    <property type="entry name" value="OmpA-like_sf"/>
</dbReference>
<dbReference type="OrthoDB" id="1108826at2"/>
<evidence type="ECO:0000256" key="5">
    <source>
        <dbReference type="SAM" id="SignalP"/>
    </source>
</evidence>
<evidence type="ECO:0000256" key="1">
    <source>
        <dbReference type="ARBA" id="ARBA00004442"/>
    </source>
</evidence>
<dbReference type="Pfam" id="PF00691">
    <property type="entry name" value="OmpA"/>
    <property type="match status" value="1"/>
</dbReference>
<dbReference type="SUPFAM" id="SSF49785">
    <property type="entry name" value="Galactose-binding domain-like"/>
    <property type="match status" value="1"/>
</dbReference>
<dbReference type="InterPro" id="IPR006665">
    <property type="entry name" value="OmpA-like"/>
</dbReference>
<keyword evidence="2 4" id="KW-0472">Membrane</keyword>
<dbReference type="PROSITE" id="PS01068">
    <property type="entry name" value="OMPA_1"/>
    <property type="match status" value="1"/>
</dbReference>
<dbReference type="InterPro" id="IPR008979">
    <property type="entry name" value="Galactose-bd-like_sf"/>
</dbReference>
<dbReference type="PANTHER" id="PTHR30329:SF21">
    <property type="entry name" value="LIPOPROTEIN YIAD-RELATED"/>
    <property type="match status" value="1"/>
</dbReference>
<comment type="subcellular location">
    <subcellularLocation>
        <location evidence="1">Cell outer membrane</location>
    </subcellularLocation>
</comment>
<dbReference type="InterPro" id="IPR012919">
    <property type="entry name" value="SUN_dom"/>
</dbReference>
<dbReference type="SUPFAM" id="SSF103088">
    <property type="entry name" value="OmpA-like"/>
    <property type="match status" value="1"/>
</dbReference>
<feature type="signal peptide" evidence="5">
    <location>
        <begin position="1"/>
        <end position="23"/>
    </location>
</feature>
<dbReference type="CDD" id="cd07185">
    <property type="entry name" value="OmpA_C-like"/>
    <property type="match status" value="1"/>
</dbReference>
<evidence type="ECO:0000259" key="6">
    <source>
        <dbReference type="PROSITE" id="PS51123"/>
    </source>
</evidence>
<dbReference type="EMBL" id="PDNZ01000010">
    <property type="protein sequence ID" value="PWW81118.1"/>
    <property type="molecule type" value="Genomic_DNA"/>
</dbReference>
<dbReference type="Gene3D" id="2.60.120.260">
    <property type="entry name" value="Galactose-binding domain-like"/>
    <property type="match status" value="1"/>
</dbReference>
<keyword evidence="5" id="KW-0732">Signal</keyword>
<dbReference type="PROSITE" id="PS51123">
    <property type="entry name" value="OMPA_2"/>
    <property type="match status" value="1"/>
</dbReference>